<keyword evidence="4" id="KW-1185">Reference proteome</keyword>
<dbReference type="SMART" id="SM00456">
    <property type="entry name" value="WW"/>
    <property type="match status" value="1"/>
</dbReference>
<dbReference type="InterPro" id="IPR036020">
    <property type="entry name" value="WW_dom_sf"/>
</dbReference>
<dbReference type="RefSeq" id="XP_003657832.1">
    <property type="nucleotide sequence ID" value="XM_003657784.1"/>
</dbReference>
<feature type="compositionally biased region" description="Polar residues" evidence="1">
    <location>
        <begin position="305"/>
        <end position="329"/>
    </location>
</feature>
<dbReference type="SUPFAM" id="SSF51045">
    <property type="entry name" value="WW domain"/>
    <property type="match status" value="1"/>
</dbReference>
<dbReference type="Proteomes" id="UP000008181">
    <property type="component" value="Chromosome 6"/>
</dbReference>
<proteinExistence type="predicted"/>
<dbReference type="InterPro" id="IPR001202">
    <property type="entry name" value="WW_dom"/>
</dbReference>
<feature type="compositionally biased region" description="Low complexity" evidence="1">
    <location>
        <begin position="353"/>
        <end position="362"/>
    </location>
</feature>
<dbReference type="AlphaFoldDB" id="G2RI34"/>
<feature type="compositionally biased region" description="Pro residues" evidence="1">
    <location>
        <begin position="276"/>
        <end position="288"/>
    </location>
</feature>
<evidence type="ECO:0000259" key="2">
    <source>
        <dbReference type="PROSITE" id="PS50020"/>
    </source>
</evidence>
<organism evidence="3 4">
    <name type="scientific">Thermothielavioides terrestris (strain ATCC 38088 / NRRL 8126)</name>
    <name type="common">Thielavia terrestris</name>
    <dbReference type="NCBI Taxonomy" id="578455"/>
    <lineage>
        <taxon>Eukaryota</taxon>
        <taxon>Fungi</taxon>
        <taxon>Dikarya</taxon>
        <taxon>Ascomycota</taxon>
        <taxon>Pezizomycotina</taxon>
        <taxon>Sordariomycetes</taxon>
        <taxon>Sordariomycetidae</taxon>
        <taxon>Sordariales</taxon>
        <taxon>Chaetomiaceae</taxon>
        <taxon>Thermothielavioides</taxon>
        <taxon>Thermothielavioides terrestris</taxon>
    </lineage>
</organism>
<dbReference type="Gene3D" id="2.20.70.10">
    <property type="match status" value="1"/>
</dbReference>
<sequence>MAGPASPGGEGPNFAPPPLPPGWIAQWDASSKKYYFVQLSTGASQWETPTDAAPVGTPPASTPASRVDHPYGVPGSNGNGSAAPAEIIVHPDGSQTARYPDGRLEPVNPREDGTTLDGTTLDGTTLDGTRGIGGGVGGGAGDGERSLGSFLGSTLSSLSGTQHGGGSHGGGVGGLAGQVVTGLLSGGHSGGHGGSGASGIGGKLASQLASNLFSSGNKPPQPQNYHGGQSAGHHASAGGIGGIVGGVASMFSNKPHGSNNGFGYSNSGQTGGYSAPAPPVSYQPPSQPGQPTSVPSYQGGAPFHPTTSGQPQHQTPHAPYSQSTPNQPYAPSYSAPGGHQPPHNLSFPPPPAAQSQPYPGQPTYSTPHGGAAPQHTAPQHTYGAPPPSAPPYSQPQYVQPQYAATGAAASYLQGHPAAAAGGHSAYPAQPQYAASGAPAHHQAYGGGVMGQYH</sequence>
<dbReference type="EMBL" id="CP003014">
    <property type="protein sequence ID" value="AEO71496.1"/>
    <property type="molecule type" value="Genomic_DNA"/>
</dbReference>
<feature type="domain" description="WW" evidence="2">
    <location>
        <begin position="17"/>
        <end position="51"/>
    </location>
</feature>
<evidence type="ECO:0000256" key="1">
    <source>
        <dbReference type="SAM" id="MobiDB-lite"/>
    </source>
</evidence>
<dbReference type="Pfam" id="PF00397">
    <property type="entry name" value="WW"/>
    <property type="match status" value="1"/>
</dbReference>
<feature type="region of interest" description="Disordered" evidence="1">
    <location>
        <begin position="417"/>
        <end position="453"/>
    </location>
</feature>
<dbReference type="PROSITE" id="PS50020">
    <property type="entry name" value="WW_DOMAIN_2"/>
    <property type="match status" value="1"/>
</dbReference>
<feature type="compositionally biased region" description="Basic and acidic residues" evidence="1">
    <location>
        <begin position="100"/>
        <end position="113"/>
    </location>
</feature>
<name>G2RI34_THETT</name>
<feature type="compositionally biased region" description="Low complexity" evidence="1">
    <location>
        <begin position="226"/>
        <end position="237"/>
    </location>
</feature>
<dbReference type="OrthoDB" id="2367685at2759"/>
<feature type="region of interest" description="Disordered" evidence="1">
    <location>
        <begin position="1"/>
        <end position="23"/>
    </location>
</feature>
<dbReference type="eggNOG" id="ENOG502S4HG">
    <property type="taxonomic scope" value="Eukaryota"/>
</dbReference>
<dbReference type="KEGG" id="ttt:THITE_2123926"/>
<feature type="compositionally biased region" description="Low complexity" evidence="1">
    <location>
        <begin position="417"/>
        <end position="428"/>
    </location>
</feature>
<feature type="region of interest" description="Disordered" evidence="1">
    <location>
        <begin position="260"/>
        <end position="398"/>
    </location>
</feature>
<dbReference type="GeneID" id="11521826"/>
<evidence type="ECO:0000313" key="3">
    <source>
        <dbReference type="EMBL" id="AEO71496.1"/>
    </source>
</evidence>
<dbReference type="PROSITE" id="PS01159">
    <property type="entry name" value="WW_DOMAIN_1"/>
    <property type="match status" value="1"/>
</dbReference>
<gene>
    <name evidence="3" type="ORF">THITE_2123926</name>
</gene>
<feature type="compositionally biased region" description="Pro residues" evidence="1">
    <location>
        <begin position="384"/>
        <end position="393"/>
    </location>
</feature>
<accession>G2RI34</accession>
<dbReference type="HOGENOM" id="CLU_033083_0_0_1"/>
<feature type="compositionally biased region" description="Gly residues" evidence="1">
    <location>
        <begin position="1"/>
        <end position="11"/>
    </location>
</feature>
<feature type="region of interest" description="Disordered" evidence="1">
    <location>
        <begin position="211"/>
        <end position="237"/>
    </location>
</feature>
<protein>
    <recommendedName>
        <fullName evidence="2">WW domain-containing protein</fullName>
    </recommendedName>
</protein>
<dbReference type="CDD" id="cd00201">
    <property type="entry name" value="WW"/>
    <property type="match status" value="1"/>
</dbReference>
<reference evidence="3 4" key="1">
    <citation type="journal article" date="2011" name="Nat. Biotechnol.">
        <title>Comparative genomic analysis of the thermophilic biomass-degrading fungi Myceliophthora thermophila and Thielavia terrestris.</title>
        <authorList>
            <person name="Berka R.M."/>
            <person name="Grigoriev I.V."/>
            <person name="Otillar R."/>
            <person name="Salamov A."/>
            <person name="Grimwood J."/>
            <person name="Reid I."/>
            <person name="Ishmael N."/>
            <person name="John T."/>
            <person name="Darmond C."/>
            <person name="Moisan M.-C."/>
            <person name="Henrissat B."/>
            <person name="Coutinho P.M."/>
            <person name="Lombard V."/>
            <person name="Natvig D.O."/>
            <person name="Lindquist E."/>
            <person name="Schmutz J."/>
            <person name="Lucas S."/>
            <person name="Harris P."/>
            <person name="Powlowski J."/>
            <person name="Bellemare A."/>
            <person name="Taylor D."/>
            <person name="Butler G."/>
            <person name="de Vries R.P."/>
            <person name="Allijn I.E."/>
            <person name="van den Brink J."/>
            <person name="Ushinsky S."/>
            <person name="Storms R."/>
            <person name="Powell A.J."/>
            <person name="Paulsen I.T."/>
            <person name="Elbourne L.D.H."/>
            <person name="Baker S.E."/>
            <person name="Magnuson J."/>
            <person name="LaBoissiere S."/>
            <person name="Clutterbuck A.J."/>
            <person name="Martinez D."/>
            <person name="Wogulis M."/>
            <person name="de Leon A.L."/>
            <person name="Rey M.W."/>
            <person name="Tsang A."/>
        </authorList>
    </citation>
    <scope>NUCLEOTIDE SEQUENCE [LARGE SCALE GENOMIC DNA]</scope>
    <source>
        <strain evidence="4">ATCC 38088 / NRRL 8126</strain>
    </source>
</reference>
<evidence type="ECO:0000313" key="4">
    <source>
        <dbReference type="Proteomes" id="UP000008181"/>
    </source>
</evidence>
<feature type="region of interest" description="Disordered" evidence="1">
    <location>
        <begin position="44"/>
        <end position="132"/>
    </location>
</feature>
<dbReference type="STRING" id="578455.G2RI34"/>
<feature type="compositionally biased region" description="Gly residues" evidence="1">
    <location>
        <begin position="444"/>
        <end position="453"/>
    </location>
</feature>
<feature type="compositionally biased region" description="Low complexity" evidence="1">
    <location>
        <begin position="115"/>
        <end position="129"/>
    </location>
</feature>